<name>A0A1P8BJK3_9CLOS</name>
<dbReference type="EMBL" id="KU674796">
    <property type="protein sequence ID" value="ANP22147.1"/>
    <property type="molecule type" value="Genomic_RNA"/>
</dbReference>
<protein>
    <submittedName>
        <fullName evidence="1">p24</fullName>
    </submittedName>
</protein>
<sequence length="210" mass="24073">MALLIPRYVGSFSELCAHIIEISNADSVHLLYEALKLNSRWLELSYSTFVEETQKELEQTPFGWQLRFARENTVAEIDTKFMRKMHGMYLREANVLKDIRTAMHLILVDTKLTDASVYGLSRNRKRKGFSRTLLKKVMRAIQELQTSLDKIGTNSGAEVKLTAITTSLLAEDCHSSPKDVIMRINRLSSYYLLKDDFTFHFFGAIASNLV</sequence>
<evidence type="ECO:0000313" key="1">
    <source>
        <dbReference type="EMBL" id="ANP22147.1"/>
    </source>
</evidence>
<reference evidence="1" key="1">
    <citation type="submission" date="2016-02" db="EMBL/GenBank/DDBJ databases">
        <title>Sequence analysis of Grapevine leafroll-associated virus 1 isolates from Washington vineyards.</title>
        <authorList>
            <person name="Donda B.P."/>
            <person name="Jarugula S."/>
            <person name="Naidu R.A."/>
        </authorList>
    </citation>
    <scope>NUCLEOTIDE SEQUENCE</scope>
    <source>
        <strain evidence="1">WA-CH</strain>
    </source>
</reference>
<proteinExistence type="predicted"/>
<gene>
    <name evidence="1" type="primary">ORF9</name>
</gene>
<accession>A0A1P8BJK3</accession>
<organism evidence="1">
    <name type="scientific">Grapevine leafroll-associated virus 1</name>
    <dbReference type="NCBI Taxonomy" id="47985"/>
    <lineage>
        <taxon>Viruses</taxon>
        <taxon>Riboviria</taxon>
        <taxon>Orthornavirae</taxon>
        <taxon>Kitrinoviricota</taxon>
        <taxon>Alsuviricetes</taxon>
        <taxon>Martellivirales</taxon>
        <taxon>Closteroviridae</taxon>
        <taxon>Ampelovirus</taxon>
        <taxon>Ampelovirus univitis</taxon>
    </lineage>
</organism>